<dbReference type="InterPro" id="IPR001675">
    <property type="entry name" value="Glyco_trans_29"/>
</dbReference>
<reference evidence="13" key="1">
    <citation type="submission" date="2025-08" db="UniProtKB">
        <authorList>
            <consortium name="RefSeq"/>
        </authorList>
    </citation>
    <scope>IDENTIFICATION</scope>
    <source>
        <tissue evidence="13">Gonad</tissue>
    </source>
</reference>
<dbReference type="RefSeq" id="XP_019635013.1">
    <property type="nucleotide sequence ID" value="XM_019779454.1"/>
</dbReference>
<evidence type="ECO:0000313" key="12">
    <source>
        <dbReference type="Proteomes" id="UP000515135"/>
    </source>
</evidence>
<dbReference type="InterPro" id="IPR038578">
    <property type="entry name" value="GT29-like_sf"/>
</dbReference>
<feature type="signal peptide" evidence="11">
    <location>
        <begin position="1"/>
        <end position="28"/>
    </location>
</feature>
<proteinExistence type="inferred from homology"/>
<dbReference type="GO" id="GO:0003828">
    <property type="term" value="F:alpha-N-acetylneuraminate alpha-2,8-sialyltransferase activity"/>
    <property type="evidence" value="ECO:0007669"/>
    <property type="project" value="TreeGrafter"/>
</dbReference>
<dbReference type="GO" id="GO:0009311">
    <property type="term" value="P:oligosaccharide metabolic process"/>
    <property type="evidence" value="ECO:0007669"/>
    <property type="project" value="TreeGrafter"/>
</dbReference>
<dbReference type="OrthoDB" id="10264956at2759"/>
<comment type="similarity">
    <text evidence="2">Belongs to the glycosyltransferase 29 family.</text>
</comment>
<evidence type="ECO:0000256" key="8">
    <source>
        <dbReference type="ARBA" id="ARBA00023034"/>
    </source>
</evidence>
<protein>
    <submittedName>
        <fullName evidence="13">Alpha-2,8-sialyltransferase 8B-like</fullName>
    </submittedName>
</protein>
<dbReference type="AlphaFoldDB" id="A0A6P4ZE91"/>
<name>A0A6P4ZE91_BRABE</name>
<dbReference type="KEGG" id="bbel:109478002"/>
<comment type="subcellular location">
    <subcellularLocation>
        <location evidence="1">Golgi apparatus membrane</location>
        <topology evidence="1">Single-pass type II membrane protein</topology>
    </subcellularLocation>
</comment>
<keyword evidence="9" id="KW-0472">Membrane</keyword>
<sequence length="356" mass="39723">MSTAFVCLVAAGLLVTFLILTHEDSVLTTNTKNLRVVSTPVHDDKANIKISFDKGSGMTDKDLHMLAVSRDWRYNKTAAELVSKASASLELNSLFWLAALGKMKKTVKCRVSDAKKSSKRSCLPSTIVGHQKTCSLVGNSGILLGSNCGREIDSRDFVIRMNLPLVSGFEKDVGTRTDMTVLNLETVRRLKWSAHMRKRSLDAYASRLRAIEGSVLVINKLSIHTLLSGLRQYSSRAFVVLASKTTSLGHGNETRGINMIASNIAGMRFDKLPTLGLTTVLMANTFCDRLYLYGFYPFQRDLTNRTVPYHYYPGDSLRPIIPNVNGNHNMTREYNLHRELHRQGVYKMHLGTCSDD</sequence>
<dbReference type="GO" id="GO:0000139">
    <property type="term" value="C:Golgi membrane"/>
    <property type="evidence" value="ECO:0007669"/>
    <property type="project" value="UniProtKB-SubCell"/>
</dbReference>
<evidence type="ECO:0000256" key="7">
    <source>
        <dbReference type="ARBA" id="ARBA00022989"/>
    </source>
</evidence>
<keyword evidence="3" id="KW-0328">Glycosyltransferase</keyword>
<dbReference type="Proteomes" id="UP000515135">
    <property type="component" value="Unplaced"/>
</dbReference>
<keyword evidence="5" id="KW-0812">Transmembrane</keyword>
<evidence type="ECO:0000256" key="2">
    <source>
        <dbReference type="ARBA" id="ARBA00006003"/>
    </source>
</evidence>
<evidence type="ECO:0000256" key="4">
    <source>
        <dbReference type="ARBA" id="ARBA00022679"/>
    </source>
</evidence>
<evidence type="ECO:0000256" key="10">
    <source>
        <dbReference type="ARBA" id="ARBA00023180"/>
    </source>
</evidence>
<evidence type="ECO:0000256" key="11">
    <source>
        <dbReference type="SAM" id="SignalP"/>
    </source>
</evidence>
<evidence type="ECO:0000256" key="6">
    <source>
        <dbReference type="ARBA" id="ARBA00022968"/>
    </source>
</evidence>
<dbReference type="Gene3D" id="3.90.1480.20">
    <property type="entry name" value="Glycosyl transferase family 29"/>
    <property type="match status" value="1"/>
</dbReference>
<organism evidence="12 13">
    <name type="scientific">Branchiostoma belcheri</name>
    <name type="common">Amphioxus</name>
    <dbReference type="NCBI Taxonomy" id="7741"/>
    <lineage>
        <taxon>Eukaryota</taxon>
        <taxon>Metazoa</taxon>
        <taxon>Chordata</taxon>
        <taxon>Cephalochordata</taxon>
        <taxon>Leptocardii</taxon>
        <taxon>Amphioxiformes</taxon>
        <taxon>Branchiostomatidae</taxon>
        <taxon>Branchiostoma</taxon>
    </lineage>
</organism>
<dbReference type="CDD" id="cd23963">
    <property type="entry name" value="GT29_ST8SIA"/>
    <property type="match status" value="1"/>
</dbReference>
<dbReference type="InterPro" id="IPR050943">
    <property type="entry name" value="Glycosyltr_29_Sialyltrsf"/>
</dbReference>
<keyword evidence="4" id="KW-0808">Transferase</keyword>
<dbReference type="GO" id="GO:0006491">
    <property type="term" value="P:N-glycan processing"/>
    <property type="evidence" value="ECO:0007669"/>
    <property type="project" value="TreeGrafter"/>
</dbReference>
<evidence type="ECO:0000256" key="5">
    <source>
        <dbReference type="ARBA" id="ARBA00022692"/>
    </source>
</evidence>
<accession>A0A6P4ZE91</accession>
<evidence type="ECO:0000256" key="1">
    <source>
        <dbReference type="ARBA" id="ARBA00004323"/>
    </source>
</evidence>
<dbReference type="GeneID" id="109478002"/>
<keyword evidence="6" id="KW-0735">Signal-anchor</keyword>
<gene>
    <name evidence="13" type="primary">LOC109478002</name>
</gene>
<keyword evidence="8" id="KW-0333">Golgi apparatus</keyword>
<dbReference type="PANTHER" id="PTHR11987">
    <property type="entry name" value="ALPHA-2,8-SIALYLTRANSFERASE"/>
    <property type="match status" value="1"/>
</dbReference>
<dbReference type="Pfam" id="PF00777">
    <property type="entry name" value="Glyco_transf_29"/>
    <property type="match status" value="1"/>
</dbReference>
<keyword evidence="10" id="KW-0325">Glycoprotein</keyword>
<evidence type="ECO:0000313" key="13">
    <source>
        <dbReference type="RefSeq" id="XP_019635013.1"/>
    </source>
</evidence>
<keyword evidence="7" id="KW-1133">Transmembrane helix</keyword>
<keyword evidence="12" id="KW-1185">Reference proteome</keyword>
<evidence type="ECO:0000256" key="9">
    <source>
        <dbReference type="ARBA" id="ARBA00023136"/>
    </source>
</evidence>
<keyword evidence="11" id="KW-0732">Signal</keyword>
<feature type="chain" id="PRO_5028025705" evidence="11">
    <location>
        <begin position="29"/>
        <end position="356"/>
    </location>
</feature>
<evidence type="ECO:0000256" key="3">
    <source>
        <dbReference type="ARBA" id="ARBA00022676"/>
    </source>
</evidence>
<dbReference type="PANTHER" id="PTHR11987:SF53">
    <property type="entry name" value="ALPHA-2,8-SIALYLTRANSFERASE 8F-LIKE"/>
    <property type="match status" value="1"/>
</dbReference>